<evidence type="ECO:0000256" key="1">
    <source>
        <dbReference type="ARBA" id="ARBA00006987"/>
    </source>
</evidence>
<comment type="caution">
    <text evidence="2">The sequence shown here is derived from an EMBL/GenBank/DDBJ whole genome shotgun (WGS) entry which is preliminary data.</text>
</comment>
<dbReference type="Proteomes" id="UP000600101">
    <property type="component" value="Unassembled WGS sequence"/>
</dbReference>
<dbReference type="Gene3D" id="3.40.190.150">
    <property type="entry name" value="Bordetella uptake gene, domain 1"/>
    <property type="match status" value="1"/>
</dbReference>
<keyword evidence="3" id="KW-1185">Reference proteome</keyword>
<sequence>MRNGIPRRLLPAVAAAGLTMRRADAQAAGWPTRPVRIIVPFTPGGSNDAMARPLAERLHARFGQPFVIENRPGAGSAVGVGVLAQSPPDGHTLLVTTSSIAAIGAVQGTGFDPAAELDAVALLARAPLVALTPPASPIDSITALVAADRARPGTLHYASSGPGSTTHIMAELFNLRAGTRLQHVPYRGTAPALTDLTAGRVDLMFTTMASAAGQIRGGLLRIIAYTGDERPEGSPPAPTVKQAGIPYEAGIWWGLFAPRGLPPALRDAINAATNAALADAGFGRYLAAEGAIPAPLQVADFATFLRREVGEMRDVVAAARIKAD</sequence>
<dbReference type="SUPFAM" id="SSF53850">
    <property type="entry name" value="Periplasmic binding protein-like II"/>
    <property type="match status" value="1"/>
</dbReference>
<comment type="similarity">
    <text evidence="1">Belongs to the UPF0065 (bug) family.</text>
</comment>
<dbReference type="EMBL" id="JACOMF010000008">
    <property type="protein sequence ID" value="MBC4015581.1"/>
    <property type="molecule type" value="Genomic_DNA"/>
</dbReference>
<organism evidence="2 3">
    <name type="scientific">Siccirubricoccus deserti</name>
    <dbReference type="NCBI Taxonomy" id="2013562"/>
    <lineage>
        <taxon>Bacteria</taxon>
        <taxon>Pseudomonadati</taxon>
        <taxon>Pseudomonadota</taxon>
        <taxon>Alphaproteobacteria</taxon>
        <taxon>Acetobacterales</taxon>
        <taxon>Roseomonadaceae</taxon>
        <taxon>Siccirubricoccus</taxon>
    </lineage>
</organism>
<dbReference type="AlphaFoldDB" id="A0A9X0UDE5"/>
<dbReference type="InterPro" id="IPR005064">
    <property type="entry name" value="BUG"/>
</dbReference>
<dbReference type="Gene3D" id="3.40.190.10">
    <property type="entry name" value="Periplasmic binding protein-like II"/>
    <property type="match status" value="1"/>
</dbReference>
<dbReference type="PANTHER" id="PTHR42928:SF5">
    <property type="entry name" value="BLR1237 PROTEIN"/>
    <property type="match status" value="1"/>
</dbReference>
<accession>A0A9X0UDE5</accession>
<dbReference type="Pfam" id="PF03401">
    <property type="entry name" value="TctC"/>
    <property type="match status" value="1"/>
</dbReference>
<reference evidence="2" key="1">
    <citation type="submission" date="2020-08" db="EMBL/GenBank/DDBJ databases">
        <authorList>
            <person name="Hu Y."/>
            <person name="Nguyen S.V."/>
            <person name="Li F."/>
            <person name="Fanning S."/>
        </authorList>
    </citation>
    <scope>NUCLEOTIDE SEQUENCE</scope>
    <source>
        <strain evidence="2">SYSU D8009</strain>
    </source>
</reference>
<dbReference type="PIRSF" id="PIRSF017082">
    <property type="entry name" value="YflP"/>
    <property type="match status" value="1"/>
</dbReference>
<dbReference type="RefSeq" id="WP_186770351.1">
    <property type="nucleotide sequence ID" value="NZ_JACOMF010000008.1"/>
</dbReference>
<dbReference type="CDD" id="cd07012">
    <property type="entry name" value="PBP2_Bug_TTT"/>
    <property type="match status" value="1"/>
</dbReference>
<protein>
    <submittedName>
        <fullName evidence="2">Tripartite tricarboxylate transporter substrate binding protein</fullName>
    </submittedName>
</protein>
<dbReference type="InterPro" id="IPR042100">
    <property type="entry name" value="Bug_dom1"/>
</dbReference>
<evidence type="ECO:0000313" key="3">
    <source>
        <dbReference type="Proteomes" id="UP000600101"/>
    </source>
</evidence>
<dbReference type="PANTHER" id="PTHR42928">
    <property type="entry name" value="TRICARBOXYLATE-BINDING PROTEIN"/>
    <property type="match status" value="1"/>
</dbReference>
<proteinExistence type="inferred from homology"/>
<name>A0A9X0UDE5_9PROT</name>
<evidence type="ECO:0000313" key="2">
    <source>
        <dbReference type="EMBL" id="MBC4015581.1"/>
    </source>
</evidence>
<gene>
    <name evidence="2" type="ORF">H7965_09595</name>
</gene>